<keyword evidence="6" id="KW-1185">Reference proteome</keyword>
<comment type="caution">
    <text evidence="5">The sequence shown here is derived from an EMBL/GenBank/DDBJ whole genome shotgun (WGS) entry which is preliminary data.</text>
</comment>
<dbReference type="Gene3D" id="3.30.2290.10">
    <property type="entry name" value="PmbA/TldD superfamily"/>
    <property type="match status" value="1"/>
</dbReference>
<dbReference type="RefSeq" id="WP_376833805.1">
    <property type="nucleotide sequence ID" value="NZ_JBHLSW010000003.1"/>
</dbReference>
<evidence type="ECO:0000259" key="3">
    <source>
        <dbReference type="Pfam" id="PF19289"/>
    </source>
</evidence>
<dbReference type="InterPro" id="IPR045569">
    <property type="entry name" value="Metalloprtase-TldD/E_C"/>
</dbReference>
<feature type="domain" description="Metalloprotease TldD/E N-terminal" evidence="2">
    <location>
        <begin position="29"/>
        <end position="93"/>
    </location>
</feature>
<dbReference type="InterPro" id="IPR047657">
    <property type="entry name" value="PmbA"/>
</dbReference>
<reference evidence="5 6" key="1">
    <citation type="submission" date="2024-09" db="EMBL/GenBank/DDBJ databases">
        <authorList>
            <person name="Sun Q."/>
            <person name="Mori K."/>
        </authorList>
    </citation>
    <scope>NUCLEOTIDE SEQUENCE [LARGE SCALE GENOMIC DNA]</scope>
    <source>
        <strain evidence="5 6">NCAIM B.02621</strain>
    </source>
</reference>
<dbReference type="InterPro" id="IPR036059">
    <property type="entry name" value="TldD/PmbA_sf"/>
</dbReference>
<dbReference type="InterPro" id="IPR045570">
    <property type="entry name" value="Metalloprtase-TldD/E_cen_dom"/>
</dbReference>
<dbReference type="InterPro" id="IPR035068">
    <property type="entry name" value="TldD/PmbA_N"/>
</dbReference>
<dbReference type="Proteomes" id="UP001589906">
    <property type="component" value="Unassembled WGS sequence"/>
</dbReference>
<dbReference type="PANTHER" id="PTHR43421:SF1">
    <property type="entry name" value="METALLOPROTEASE PMBA"/>
    <property type="match status" value="1"/>
</dbReference>
<sequence length="451" mass="46892">MSSPEPATPADDILPSLIEHALKAGADAAEAILSEREALSVGVRNSALEEVEREESRDLSLRVFVGRRQAVVSSSSLSADARRRLVERAVAMAALAPEDPFGGLADASDLAVGPFPDLDLHDATERSPEALEATARATEAAALAIAGVSRSEGADAAWSRGRWRLVTSEGFDAARQHSRFSLSASVIAEKDGVMERAGEGRAVRHLSDLIGPGDLGRRVGERAAAKIGARKIGSTTAPVIFENRIAAALLSPLLGAVSGPSVARGTSFLKDRLGQRVLPEGVSLLDDPFRPRGLGSTPFDDEGVRVAARAIVEDGVIATWLLNTASARQLGLRSTGHGARGSAGPAGVSVHNAHLTPGRNDLAGLMAQADRGLLVTGMFGPSLNANTGDWSAGVNGFWFEGGDIVHPVSEVTVAGNLTDLYARLVPGADLEFHDALNSPSLLFDAVAIAGK</sequence>
<dbReference type="PANTHER" id="PTHR43421">
    <property type="entry name" value="METALLOPROTEASE PMBA"/>
    <property type="match status" value="1"/>
</dbReference>
<organism evidence="5 6">
    <name type="scientific">Brevundimonas balnearis</name>
    <dbReference type="NCBI Taxonomy" id="1572858"/>
    <lineage>
        <taxon>Bacteria</taxon>
        <taxon>Pseudomonadati</taxon>
        <taxon>Pseudomonadota</taxon>
        <taxon>Alphaproteobacteria</taxon>
        <taxon>Caulobacterales</taxon>
        <taxon>Caulobacteraceae</taxon>
        <taxon>Brevundimonas</taxon>
    </lineage>
</organism>
<dbReference type="Pfam" id="PF19289">
    <property type="entry name" value="PmbA_TldD_3rd"/>
    <property type="match status" value="1"/>
</dbReference>
<protein>
    <submittedName>
        <fullName evidence="5">TldD/PmbA family protein</fullName>
    </submittedName>
</protein>
<dbReference type="EMBL" id="JBHLSW010000003">
    <property type="protein sequence ID" value="MFC0632657.1"/>
    <property type="molecule type" value="Genomic_DNA"/>
</dbReference>
<evidence type="ECO:0000259" key="2">
    <source>
        <dbReference type="Pfam" id="PF01523"/>
    </source>
</evidence>
<comment type="similarity">
    <text evidence="1">Belongs to the peptidase U62 family.</text>
</comment>
<dbReference type="SUPFAM" id="SSF111283">
    <property type="entry name" value="Putative modulator of DNA gyrase, PmbA/TldD"/>
    <property type="match status" value="1"/>
</dbReference>
<accession>A0ABV6QZ57</accession>
<dbReference type="InterPro" id="IPR002510">
    <property type="entry name" value="Metalloprtase-TldD/E_N"/>
</dbReference>
<evidence type="ECO:0000313" key="6">
    <source>
        <dbReference type="Proteomes" id="UP001589906"/>
    </source>
</evidence>
<feature type="domain" description="Metalloprotease TldD/E C-terminal" evidence="3">
    <location>
        <begin position="235"/>
        <end position="450"/>
    </location>
</feature>
<dbReference type="Pfam" id="PF19290">
    <property type="entry name" value="PmbA_TldD_2nd"/>
    <property type="match status" value="1"/>
</dbReference>
<evidence type="ECO:0000256" key="1">
    <source>
        <dbReference type="ARBA" id="ARBA00005836"/>
    </source>
</evidence>
<feature type="domain" description="Metalloprotease TldD/E central" evidence="4">
    <location>
        <begin position="125"/>
        <end position="226"/>
    </location>
</feature>
<gene>
    <name evidence="5" type="ORF">ACFFGE_02020</name>
</gene>
<name>A0ABV6QZ57_9CAUL</name>
<proteinExistence type="inferred from homology"/>
<dbReference type="Pfam" id="PF01523">
    <property type="entry name" value="PmbA_TldD_1st"/>
    <property type="match status" value="1"/>
</dbReference>
<evidence type="ECO:0000313" key="5">
    <source>
        <dbReference type="EMBL" id="MFC0632657.1"/>
    </source>
</evidence>
<evidence type="ECO:0000259" key="4">
    <source>
        <dbReference type="Pfam" id="PF19290"/>
    </source>
</evidence>